<protein>
    <submittedName>
        <fullName evidence="3">Uncharacterized protein</fullName>
    </submittedName>
</protein>
<dbReference type="Gene3D" id="1.20.120.20">
    <property type="entry name" value="Apolipoprotein"/>
    <property type="match status" value="1"/>
</dbReference>
<dbReference type="KEGG" id="pti:PHATR_46943"/>
<feature type="signal peptide" evidence="2">
    <location>
        <begin position="1"/>
        <end position="21"/>
    </location>
</feature>
<sequence>MIKNLIFPLFALGSALHISNAWAPTSVSLLGRNREITPLSLLSATDSVDGNNDAIKDTVYDATDDVQDAAENAADDLGDSAKDTSDSFANAAEDASENVAEAAEGAKENIDPDQAFDDKSTWSKVKETAGDAKDYVQQKASNAKDKVKDMASAAKEKAIDVKDAAVGGSDD</sequence>
<accession>B5Y4A3</accession>
<dbReference type="InParanoid" id="B5Y4A3"/>
<dbReference type="EMBL" id="CP001141">
    <property type="protein sequence ID" value="ACI65274.1"/>
    <property type="molecule type" value="Genomic_DNA"/>
</dbReference>
<dbReference type="AlphaFoldDB" id="B5Y4A3"/>
<proteinExistence type="predicted"/>
<name>B5Y4A3_PHATC</name>
<evidence type="ECO:0000256" key="1">
    <source>
        <dbReference type="SAM" id="MobiDB-lite"/>
    </source>
</evidence>
<feature type="compositionally biased region" description="Basic and acidic residues" evidence="1">
    <location>
        <begin position="104"/>
        <end position="119"/>
    </location>
</feature>
<evidence type="ECO:0000256" key="2">
    <source>
        <dbReference type="SAM" id="SignalP"/>
    </source>
</evidence>
<feature type="region of interest" description="Disordered" evidence="1">
    <location>
        <begin position="74"/>
        <end position="119"/>
    </location>
</feature>
<keyword evidence="2" id="KW-0732">Signal</keyword>
<dbReference type="PaxDb" id="2850-Phatr46943"/>
<dbReference type="OrthoDB" id="20872at2759"/>
<dbReference type="RefSeq" id="XP_002185804.1">
    <property type="nucleotide sequence ID" value="XM_002185768.1"/>
</dbReference>
<feature type="chain" id="PRO_5002838773" evidence="2">
    <location>
        <begin position="22"/>
        <end position="171"/>
    </location>
</feature>
<dbReference type="Proteomes" id="UP000000759">
    <property type="component" value="Chromosome 11"/>
</dbReference>
<keyword evidence="4" id="KW-1185">Reference proteome</keyword>
<evidence type="ECO:0000313" key="3">
    <source>
        <dbReference type="EMBL" id="ACI65274.1"/>
    </source>
</evidence>
<evidence type="ECO:0000313" key="4">
    <source>
        <dbReference type="Proteomes" id="UP000000759"/>
    </source>
</evidence>
<organism evidence="3 4">
    <name type="scientific">Phaeodactylum tricornutum (strain CCAP 1055/1)</name>
    <dbReference type="NCBI Taxonomy" id="556484"/>
    <lineage>
        <taxon>Eukaryota</taxon>
        <taxon>Sar</taxon>
        <taxon>Stramenopiles</taxon>
        <taxon>Ochrophyta</taxon>
        <taxon>Bacillariophyta</taxon>
        <taxon>Bacillariophyceae</taxon>
        <taxon>Bacillariophycidae</taxon>
        <taxon>Naviculales</taxon>
        <taxon>Phaeodactylaceae</taxon>
        <taxon>Phaeodactylum</taxon>
    </lineage>
</organism>
<reference evidence="3 4" key="1">
    <citation type="journal article" date="2008" name="Nature">
        <title>The Phaeodactylum genome reveals the evolutionary history of diatom genomes.</title>
        <authorList>
            <person name="Bowler C."/>
            <person name="Allen A.E."/>
            <person name="Badger J.H."/>
            <person name="Grimwood J."/>
            <person name="Jabbari K."/>
            <person name="Kuo A."/>
            <person name="Maheswari U."/>
            <person name="Martens C."/>
            <person name="Maumus F."/>
            <person name="Otillar R.P."/>
            <person name="Rayko E."/>
            <person name="Salamov A."/>
            <person name="Vandepoele K."/>
            <person name="Beszteri B."/>
            <person name="Gruber A."/>
            <person name="Heijde M."/>
            <person name="Katinka M."/>
            <person name="Mock T."/>
            <person name="Valentin K."/>
            <person name="Verret F."/>
            <person name="Berges J.A."/>
            <person name="Brownlee C."/>
            <person name="Cadoret J.P."/>
            <person name="Chiovitti A."/>
            <person name="Choi C.J."/>
            <person name="Coesel S."/>
            <person name="De Martino A."/>
            <person name="Detter J.C."/>
            <person name="Durkin C."/>
            <person name="Falciatore A."/>
            <person name="Fournet J."/>
            <person name="Haruta M."/>
            <person name="Huysman M.J."/>
            <person name="Jenkins B.D."/>
            <person name="Jiroutova K."/>
            <person name="Jorgensen R.E."/>
            <person name="Joubert Y."/>
            <person name="Kaplan A."/>
            <person name="Kroger N."/>
            <person name="Kroth P.G."/>
            <person name="La Roche J."/>
            <person name="Lindquist E."/>
            <person name="Lommer M."/>
            <person name="Martin-Jezequel V."/>
            <person name="Lopez P.J."/>
            <person name="Lucas S."/>
            <person name="Mangogna M."/>
            <person name="McGinnis K."/>
            <person name="Medlin L.K."/>
            <person name="Montsant A."/>
            <person name="Oudot-Le Secq M.P."/>
            <person name="Napoli C."/>
            <person name="Obornik M."/>
            <person name="Parker M.S."/>
            <person name="Petit J.L."/>
            <person name="Porcel B.M."/>
            <person name="Poulsen N."/>
            <person name="Robison M."/>
            <person name="Rychlewski L."/>
            <person name="Rynearson T.A."/>
            <person name="Schmutz J."/>
            <person name="Shapiro H."/>
            <person name="Siaut M."/>
            <person name="Stanley M."/>
            <person name="Sussman M.R."/>
            <person name="Taylor A.R."/>
            <person name="Vardi A."/>
            <person name="von Dassow P."/>
            <person name="Vyverman W."/>
            <person name="Willis A."/>
            <person name="Wyrwicz L.S."/>
            <person name="Rokhsar D.S."/>
            <person name="Weissenbach J."/>
            <person name="Armbrust E.V."/>
            <person name="Green B.R."/>
            <person name="Van de Peer Y."/>
            <person name="Grigoriev I.V."/>
        </authorList>
    </citation>
    <scope>NUCLEOTIDE SEQUENCE [LARGE SCALE GENOMIC DNA]</scope>
    <source>
        <strain evidence="3 4">CCAP 1055/1</strain>
    </source>
</reference>
<dbReference type="PANTHER" id="PTHR47372:SF33">
    <property type="entry name" value="LATE EMBRYOGENESIS ABUNDANT (LEA) PROTEIN-RELATED"/>
    <property type="match status" value="1"/>
</dbReference>
<dbReference type="GeneID" id="7204468"/>
<gene>
    <name evidence="3" type="ORF">PHATR_46943</name>
</gene>
<reference evidence="4" key="2">
    <citation type="submission" date="2008-08" db="EMBL/GenBank/DDBJ databases">
        <authorList>
            <consortium name="Diatom Consortium"/>
            <person name="Grigoriev I."/>
            <person name="Grimwood J."/>
            <person name="Kuo A."/>
            <person name="Otillar R.P."/>
            <person name="Salamov A."/>
            <person name="Detter J.C."/>
            <person name="Lindquist E."/>
            <person name="Shapiro H."/>
            <person name="Lucas S."/>
            <person name="Glavina del Rio T."/>
            <person name="Pitluck S."/>
            <person name="Rokhsar D."/>
            <person name="Bowler C."/>
        </authorList>
    </citation>
    <scope>GENOME REANNOTATION</scope>
    <source>
        <strain evidence="4">CCAP 1055/1</strain>
    </source>
</reference>
<dbReference type="PANTHER" id="PTHR47372">
    <property type="entry name" value="DAUER UP-REGULATED-RELATED"/>
    <property type="match status" value="1"/>
</dbReference>
<dbReference type="HOGENOM" id="CLU_1565921_0_0_1"/>